<reference evidence="1 2" key="1">
    <citation type="submission" date="2014-04" db="EMBL/GenBank/DDBJ databases">
        <title>Evolutionary Origins and Diversification of the Mycorrhizal Mutualists.</title>
        <authorList>
            <consortium name="DOE Joint Genome Institute"/>
            <consortium name="Mycorrhizal Genomics Consortium"/>
            <person name="Kohler A."/>
            <person name="Kuo A."/>
            <person name="Nagy L.G."/>
            <person name="Floudas D."/>
            <person name="Copeland A."/>
            <person name="Barry K.W."/>
            <person name="Cichocki N."/>
            <person name="Veneault-Fourrey C."/>
            <person name="LaButti K."/>
            <person name="Lindquist E.A."/>
            <person name="Lipzen A."/>
            <person name="Lundell T."/>
            <person name="Morin E."/>
            <person name="Murat C."/>
            <person name="Riley R."/>
            <person name="Ohm R."/>
            <person name="Sun H."/>
            <person name="Tunlid A."/>
            <person name="Henrissat B."/>
            <person name="Grigoriev I.V."/>
            <person name="Hibbett D.S."/>
            <person name="Martin F."/>
        </authorList>
    </citation>
    <scope>NUCLEOTIDE SEQUENCE [LARGE SCALE GENOMIC DNA]</scope>
    <source>
        <strain evidence="1 2">FD-317 M1</strain>
    </source>
</reference>
<name>A0A0D0BVZ6_9AGAR</name>
<protein>
    <submittedName>
        <fullName evidence="1">Uncharacterized protein</fullName>
    </submittedName>
</protein>
<sequence>MPWYSEYSSAGDLLWSAQFGVIGENYNEAYRILRFNWTGEPTWSPSMSLIQSSSSSIISIYVSWNGDTRTERWELLGASDSSGSDAVSLYNQSRTGFETTITFNTAVNSYGYYAVRALSADHTHLGVTEFTTSSQNGAVGRGGRRSLALMVLGIVIGLWAI</sequence>
<proteinExistence type="predicted"/>
<dbReference type="AlphaFoldDB" id="A0A0D0BVZ6"/>
<dbReference type="PANTHER" id="PTHR35340">
    <property type="entry name" value="PQQ ENZYME REPEAT PROTEIN-RELATED"/>
    <property type="match status" value="1"/>
</dbReference>
<dbReference type="OrthoDB" id="5427350at2759"/>
<evidence type="ECO:0000313" key="2">
    <source>
        <dbReference type="Proteomes" id="UP000053593"/>
    </source>
</evidence>
<dbReference type="PANTHER" id="PTHR35340:SF5">
    <property type="entry name" value="ASST-DOMAIN-CONTAINING PROTEIN"/>
    <property type="match status" value="1"/>
</dbReference>
<dbReference type="Proteomes" id="UP000053593">
    <property type="component" value="Unassembled WGS sequence"/>
</dbReference>
<dbReference type="EMBL" id="KN834823">
    <property type="protein sequence ID" value="KIK53829.1"/>
    <property type="molecule type" value="Genomic_DNA"/>
</dbReference>
<organism evidence="1 2">
    <name type="scientific">Collybiopsis luxurians FD-317 M1</name>
    <dbReference type="NCBI Taxonomy" id="944289"/>
    <lineage>
        <taxon>Eukaryota</taxon>
        <taxon>Fungi</taxon>
        <taxon>Dikarya</taxon>
        <taxon>Basidiomycota</taxon>
        <taxon>Agaricomycotina</taxon>
        <taxon>Agaricomycetes</taxon>
        <taxon>Agaricomycetidae</taxon>
        <taxon>Agaricales</taxon>
        <taxon>Marasmiineae</taxon>
        <taxon>Omphalotaceae</taxon>
        <taxon>Collybiopsis</taxon>
        <taxon>Collybiopsis luxurians</taxon>
    </lineage>
</organism>
<gene>
    <name evidence="1" type="ORF">GYMLUDRAFT_77338</name>
</gene>
<accession>A0A0D0BVZ6</accession>
<keyword evidence="2" id="KW-1185">Reference proteome</keyword>
<dbReference type="InterPro" id="IPR053143">
    <property type="entry name" value="Arylsulfate_ST"/>
</dbReference>
<dbReference type="HOGENOM" id="CLU_1839921_0_0_1"/>
<evidence type="ECO:0000313" key="1">
    <source>
        <dbReference type="EMBL" id="KIK53829.1"/>
    </source>
</evidence>